<proteinExistence type="predicted"/>
<dbReference type="OrthoDB" id="6059867at2759"/>
<evidence type="ECO:0000256" key="1">
    <source>
        <dbReference type="ARBA" id="ARBA00023157"/>
    </source>
</evidence>
<keyword evidence="6" id="KW-1185">Reference proteome</keyword>
<keyword evidence="3" id="KW-0732">Signal</keyword>
<evidence type="ECO:0000313" key="5">
    <source>
        <dbReference type="EMBL" id="KAF6032381.1"/>
    </source>
</evidence>
<sequence>MLRHILTIALLSVLRTQSQTTTSSLDCTSPPYIANANHSETGTSPGSIATYTCYPGFRTIGSVQKTCRNRQWVSSGPSLYCQGDYTWSIGLVT</sequence>
<gene>
    <name evidence="5" type="ORF">EB796_009304</name>
</gene>
<dbReference type="Proteomes" id="UP000593567">
    <property type="component" value="Unassembled WGS sequence"/>
</dbReference>
<reference evidence="5" key="1">
    <citation type="submission" date="2020-06" db="EMBL/GenBank/DDBJ databases">
        <title>Draft genome of Bugula neritina, a colonial animal packing powerful symbionts and potential medicines.</title>
        <authorList>
            <person name="Rayko M."/>
        </authorList>
    </citation>
    <scope>NUCLEOTIDE SEQUENCE [LARGE SCALE GENOMIC DNA]</scope>
    <source>
        <strain evidence="5">Kwan_BN1</strain>
    </source>
</reference>
<protein>
    <recommendedName>
        <fullName evidence="4">Sushi domain-containing protein</fullName>
    </recommendedName>
</protein>
<dbReference type="AlphaFoldDB" id="A0A7J7K333"/>
<feature type="domain" description="Sushi" evidence="4">
    <location>
        <begin position="25"/>
        <end position="83"/>
    </location>
</feature>
<evidence type="ECO:0000256" key="2">
    <source>
        <dbReference type="PROSITE-ProRule" id="PRU00302"/>
    </source>
</evidence>
<dbReference type="Gene3D" id="2.10.70.10">
    <property type="entry name" value="Complement Module, domain 1"/>
    <property type="match status" value="1"/>
</dbReference>
<keyword evidence="1" id="KW-1015">Disulfide bond</keyword>
<evidence type="ECO:0000313" key="6">
    <source>
        <dbReference type="Proteomes" id="UP000593567"/>
    </source>
</evidence>
<evidence type="ECO:0000256" key="3">
    <source>
        <dbReference type="SAM" id="SignalP"/>
    </source>
</evidence>
<accession>A0A7J7K333</accession>
<keyword evidence="2" id="KW-0768">Sushi</keyword>
<dbReference type="Pfam" id="PF00084">
    <property type="entry name" value="Sushi"/>
    <property type="match status" value="1"/>
</dbReference>
<comment type="caution">
    <text evidence="5">The sequence shown here is derived from an EMBL/GenBank/DDBJ whole genome shotgun (WGS) entry which is preliminary data.</text>
</comment>
<dbReference type="EMBL" id="VXIV02001511">
    <property type="protein sequence ID" value="KAF6032381.1"/>
    <property type="molecule type" value="Genomic_DNA"/>
</dbReference>
<dbReference type="SMART" id="SM00032">
    <property type="entry name" value="CCP"/>
    <property type="match status" value="1"/>
</dbReference>
<comment type="caution">
    <text evidence="2">Lacks conserved residue(s) required for the propagation of feature annotation.</text>
</comment>
<dbReference type="InterPro" id="IPR000436">
    <property type="entry name" value="Sushi_SCR_CCP_dom"/>
</dbReference>
<dbReference type="PROSITE" id="PS50923">
    <property type="entry name" value="SUSHI"/>
    <property type="match status" value="1"/>
</dbReference>
<dbReference type="InterPro" id="IPR035976">
    <property type="entry name" value="Sushi/SCR/CCP_sf"/>
</dbReference>
<organism evidence="5 6">
    <name type="scientific">Bugula neritina</name>
    <name type="common">Brown bryozoan</name>
    <name type="synonym">Sertularia neritina</name>
    <dbReference type="NCBI Taxonomy" id="10212"/>
    <lineage>
        <taxon>Eukaryota</taxon>
        <taxon>Metazoa</taxon>
        <taxon>Spiralia</taxon>
        <taxon>Lophotrochozoa</taxon>
        <taxon>Bryozoa</taxon>
        <taxon>Gymnolaemata</taxon>
        <taxon>Cheilostomatida</taxon>
        <taxon>Flustrina</taxon>
        <taxon>Buguloidea</taxon>
        <taxon>Bugulidae</taxon>
        <taxon>Bugula</taxon>
    </lineage>
</organism>
<feature type="signal peptide" evidence="3">
    <location>
        <begin position="1"/>
        <end position="18"/>
    </location>
</feature>
<dbReference type="SUPFAM" id="SSF57535">
    <property type="entry name" value="Complement control module/SCR domain"/>
    <property type="match status" value="1"/>
</dbReference>
<name>A0A7J7K333_BUGNE</name>
<feature type="chain" id="PRO_5029567115" description="Sushi domain-containing protein" evidence="3">
    <location>
        <begin position="19"/>
        <end position="93"/>
    </location>
</feature>
<dbReference type="CDD" id="cd00033">
    <property type="entry name" value="CCP"/>
    <property type="match status" value="1"/>
</dbReference>
<evidence type="ECO:0000259" key="4">
    <source>
        <dbReference type="PROSITE" id="PS50923"/>
    </source>
</evidence>